<evidence type="ECO:0000259" key="1">
    <source>
        <dbReference type="Pfam" id="PF19789"/>
    </source>
</evidence>
<dbReference type="AlphaFoldDB" id="U2PJC9"/>
<comment type="caution">
    <text evidence="2">The sequence shown here is derived from an EMBL/GenBank/DDBJ whole genome shotgun (WGS) entry which is preliminary data.</text>
</comment>
<dbReference type="Proteomes" id="UP000016608">
    <property type="component" value="Unassembled WGS sequence"/>
</dbReference>
<dbReference type="EMBL" id="AWVJ01000045">
    <property type="protein sequence ID" value="ERK50645.1"/>
    <property type="molecule type" value="Genomic_DNA"/>
</dbReference>
<protein>
    <recommendedName>
        <fullName evidence="1">DUF6273 domain-containing protein</fullName>
    </recommendedName>
</protein>
<feature type="domain" description="DUF6273" evidence="1">
    <location>
        <begin position="64"/>
        <end position="250"/>
    </location>
</feature>
<evidence type="ECO:0000313" key="2">
    <source>
        <dbReference type="EMBL" id="ERK50645.1"/>
    </source>
</evidence>
<evidence type="ECO:0000313" key="3">
    <source>
        <dbReference type="Proteomes" id="UP000016608"/>
    </source>
</evidence>
<dbReference type="HOGENOM" id="CLU_093110_0_0_9"/>
<dbReference type="PROSITE" id="PS51257">
    <property type="entry name" value="PROKAR_LIPOPROTEIN"/>
    <property type="match status" value="1"/>
</dbReference>
<dbReference type="RefSeq" id="WP_021738133.1">
    <property type="nucleotide sequence ID" value="NZ_KI271093.1"/>
</dbReference>
<gene>
    <name evidence="2" type="ORF">HMPREF0373_00621</name>
</gene>
<accession>U2PJC9</accession>
<reference evidence="2 3" key="1">
    <citation type="submission" date="2013-06" db="EMBL/GenBank/DDBJ databases">
        <authorList>
            <person name="Weinstock G."/>
            <person name="Sodergren E."/>
            <person name="Lobos E.A."/>
            <person name="Fulton L."/>
            <person name="Fulton R."/>
            <person name="Courtney L."/>
            <person name="Fronick C."/>
            <person name="O'Laughlin M."/>
            <person name="Godfrey J."/>
            <person name="Wilson R.M."/>
            <person name="Miner T."/>
            <person name="Farmer C."/>
            <person name="Delehaunty K."/>
            <person name="Cordes M."/>
            <person name="Minx P."/>
            <person name="Tomlinson C."/>
            <person name="Chen J."/>
            <person name="Wollam A."/>
            <person name="Pepin K.H."/>
            <person name="Bhonagiri V."/>
            <person name="Zhang X."/>
            <person name="Warren W."/>
            <person name="Mitreva M."/>
            <person name="Mardis E.R."/>
            <person name="Wilson R.K."/>
        </authorList>
    </citation>
    <scope>NUCLEOTIDE SEQUENCE [LARGE SCALE GENOMIC DNA]</scope>
    <source>
        <strain evidence="2 3">ATCC 29099</strain>
    </source>
</reference>
<dbReference type="eggNOG" id="ENOG5032ZQP">
    <property type="taxonomic scope" value="Bacteria"/>
</dbReference>
<proteinExistence type="predicted"/>
<dbReference type="GeneID" id="42785677"/>
<dbReference type="InterPro" id="IPR046240">
    <property type="entry name" value="DUF6273"/>
</dbReference>
<organism evidence="2 3">
    <name type="scientific">Eubacterium ramulus ATCC 29099</name>
    <dbReference type="NCBI Taxonomy" id="1256908"/>
    <lineage>
        <taxon>Bacteria</taxon>
        <taxon>Bacillati</taxon>
        <taxon>Bacillota</taxon>
        <taxon>Clostridia</taxon>
        <taxon>Eubacteriales</taxon>
        <taxon>Eubacteriaceae</taxon>
        <taxon>Eubacterium</taxon>
    </lineage>
</organism>
<dbReference type="PATRIC" id="fig|1256908.3.peg.569"/>
<sequence>MKITLKKCLAALGMVGLCVWLIGCGKSEGPVAESTVPLERGEHIMYGSYQGEAIEWRVLDKKGDEVLLLSEYGLDAQPFDTSGKERVLWKDSTIRKWLNNDFYNSAFSEKEKEYIVLSSSEGFEEYNEPAYLTSKKPYGHLERETEDKLFFLSYTELVAYFAEDPYGGYYSDHYSHSEILCYPTEYAKQNLKPLYKSDACNWWLCNPQFDTGEGDLLSKQVEMVSSFGEWETASMMNTRRNAVRPAMWVTWQSDMKVIDSE</sequence>
<keyword evidence="3" id="KW-1185">Reference proteome</keyword>
<dbReference type="Pfam" id="PF19789">
    <property type="entry name" value="DUF6273"/>
    <property type="match status" value="1"/>
</dbReference>
<name>U2PJC9_EUBRA</name>